<dbReference type="RefSeq" id="WP_166586675.1">
    <property type="nucleotide sequence ID" value="NZ_WWEO01000043.1"/>
</dbReference>
<evidence type="ECO:0000256" key="3">
    <source>
        <dbReference type="PROSITE-ProRule" id="PRU00339"/>
    </source>
</evidence>
<feature type="repeat" description="TPR" evidence="3">
    <location>
        <begin position="96"/>
        <end position="129"/>
    </location>
</feature>
<sequence>MNKTILAIAFLLLSSLFKASAQSNIELARQKGTQAVKLEDDGKFDEALVLLNDAIKLDPNNIEYPYETAYSYYSQKKYDKAIEVLTKLKDRPDAFGRVYQLLGNSYDLADQNDKAISIYNEGIQKFPNSGELYLESGNIYWVKKDYSKALSFYEKGIVTDPTFPSNYYRASRLYCSSTEKMWGMIYGEIFINLERNSQRTQEISKLLYDTYKSQITFSGDKMSISFTKQSVVTDPKKLPYGLIYEPTIGMASIGQTNIDLNSLSIIRTKFLELYDQKGFDKTYPNALFSYQDQIAKAGLLDTYNRWLLSQGDPDGFKTWVDQNKDKWDNFVKWFGPNPIQLSDTNKFCSSQY</sequence>
<reference evidence="5" key="1">
    <citation type="submission" date="2020-01" db="EMBL/GenBank/DDBJ databases">
        <authorList>
            <person name="Seo Y.L."/>
        </authorList>
    </citation>
    <scope>NUCLEOTIDE SEQUENCE</scope>
    <source>
        <strain evidence="5">R11</strain>
    </source>
</reference>
<dbReference type="InterPro" id="IPR011990">
    <property type="entry name" value="TPR-like_helical_dom_sf"/>
</dbReference>
<evidence type="ECO:0000256" key="2">
    <source>
        <dbReference type="ARBA" id="ARBA00022803"/>
    </source>
</evidence>
<dbReference type="Pfam" id="PF13181">
    <property type="entry name" value="TPR_8"/>
    <property type="match status" value="1"/>
</dbReference>
<dbReference type="SMART" id="SM00028">
    <property type="entry name" value="TPR"/>
    <property type="match status" value="4"/>
</dbReference>
<feature type="signal peptide" evidence="4">
    <location>
        <begin position="1"/>
        <end position="21"/>
    </location>
</feature>
<dbReference type="Gene3D" id="1.25.40.10">
    <property type="entry name" value="Tetratricopeptide repeat domain"/>
    <property type="match status" value="1"/>
</dbReference>
<keyword evidence="2 3" id="KW-0802">TPR repeat</keyword>
<keyword evidence="4" id="KW-0732">Signal</keyword>
<evidence type="ECO:0000256" key="1">
    <source>
        <dbReference type="ARBA" id="ARBA00022737"/>
    </source>
</evidence>
<dbReference type="PROSITE" id="PS50005">
    <property type="entry name" value="TPR"/>
    <property type="match status" value="2"/>
</dbReference>
<proteinExistence type="predicted"/>
<evidence type="ECO:0000313" key="5">
    <source>
        <dbReference type="EMBL" id="NCD70717.1"/>
    </source>
</evidence>
<dbReference type="PANTHER" id="PTHR44943">
    <property type="entry name" value="CELLULOSE SYNTHASE OPERON PROTEIN C"/>
    <property type="match status" value="1"/>
</dbReference>
<feature type="repeat" description="TPR" evidence="3">
    <location>
        <begin position="130"/>
        <end position="163"/>
    </location>
</feature>
<dbReference type="AlphaFoldDB" id="A0A966DUR8"/>
<protein>
    <submittedName>
        <fullName evidence="5">Tetratricopeptide repeat protein</fullName>
    </submittedName>
</protein>
<accession>A0A966DUR8</accession>
<dbReference type="Pfam" id="PF14559">
    <property type="entry name" value="TPR_19"/>
    <property type="match status" value="1"/>
</dbReference>
<dbReference type="InterPro" id="IPR019734">
    <property type="entry name" value="TPR_rpt"/>
</dbReference>
<name>A0A966DUR8_9SPHI</name>
<keyword evidence="6" id="KW-1185">Reference proteome</keyword>
<organism evidence="5 6">
    <name type="scientific">Mucilaginibacter agri</name>
    <dbReference type="NCBI Taxonomy" id="2695265"/>
    <lineage>
        <taxon>Bacteria</taxon>
        <taxon>Pseudomonadati</taxon>
        <taxon>Bacteroidota</taxon>
        <taxon>Sphingobacteriia</taxon>
        <taxon>Sphingobacteriales</taxon>
        <taxon>Sphingobacteriaceae</taxon>
        <taxon>Mucilaginibacter</taxon>
    </lineage>
</organism>
<dbReference type="SUPFAM" id="SSF48452">
    <property type="entry name" value="TPR-like"/>
    <property type="match status" value="1"/>
</dbReference>
<dbReference type="EMBL" id="WWEO01000043">
    <property type="protein sequence ID" value="NCD70717.1"/>
    <property type="molecule type" value="Genomic_DNA"/>
</dbReference>
<dbReference type="Proteomes" id="UP000638732">
    <property type="component" value="Unassembled WGS sequence"/>
</dbReference>
<keyword evidence="1" id="KW-0677">Repeat</keyword>
<evidence type="ECO:0000256" key="4">
    <source>
        <dbReference type="SAM" id="SignalP"/>
    </source>
</evidence>
<dbReference type="PANTHER" id="PTHR44943:SF8">
    <property type="entry name" value="TPR REPEAT-CONTAINING PROTEIN MJ0263"/>
    <property type="match status" value="1"/>
</dbReference>
<gene>
    <name evidence="5" type="ORF">GSY63_15215</name>
</gene>
<comment type="caution">
    <text evidence="5">The sequence shown here is derived from an EMBL/GenBank/DDBJ whole genome shotgun (WGS) entry which is preliminary data.</text>
</comment>
<reference evidence="5" key="2">
    <citation type="submission" date="2020-10" db="EMBL/GenBank/DDBJ databases">
        <title>Mucilaginibacter sp. nov., isolated from soil.</title>
        <authorList>
            <person name="Jeon C.O."/>
        </authorList>
    </citation>
    <scope>NUCLEOTIDE SEQUENCE</scope>
    <source>
        <strain evidence="5">R11</strain>
    </source>
</reference>
<evidence type="ECO:0000313" key="6">
    <source>
        <dbReference type="Proteomes" id="UP000638732"/>
    </source>
</evidence>
<feature type="chain" id="PRO_5038076004" evidence="4">
    <location>
        <begin position="22"/>
        <end position="352"/>
    </location>
</feature>
<dbReference type="InterPro" id="IPR051685">
    <property type="entry name" value="Ycf3/AcsC/BcsC/TPR_MFPF"/>
</dbReference>